<reference evidence="2" key="1">
    <citation type="journal article" date="2014" name="Front. Microbiol.">
        <title>High frequency of phylogenetically diverse reductive dehalogenase-homologous genes in deep subseafloor sedimentary metagenomes.</title>
        <authorList>
            <person name="Kawai M."/>
            <person name="Futagami T."/>
            <person name="Toyoda A."/>
            <person name="Takaki Y."/>
            <person name="Nishi S."/>
            <person name="Hori S."/>
            <person name="Arai W."/>
            <person name="Tsubouchi T."/>
            <person name="Morono Y."/>
            <person name="Uchiyama I."/>
            <person name="Ito T."/>
            <person name="Fujiyama A."/>
            <person name="Inagaki F."/>
            <person name="Takami H."/>
        </authorList>
    </citation>
    <scope>NUCLEOTIDE SEQUENCE</scope>
    <source>
        <strain evidence="2">Expedition CK06-06</strain>
    </source>
</reference>
<dbReference type="PANTHER" id="PTHR37291:SF1">
    <property type="entry name" value="TYPE IV METHYL-DIRECTED RESTRICTION ENZYME ECOKMCRB SUBUNIT"/>
    <property type="match status" value="1"/>
</dbReference>
<evidence type="ECO:0000259" key="1">
    <source>
        <dbReference type="Pfam" id="PF07728"/>
    </source>
</evidence>
<feature type="domain" description="ATPase dynein-related AAA" evidence="1">
    <location>
        <begin position="6"/>
        <end position="120"/>
    </location>
</feature>
<protein>
    <recommendedName>
        <fullName evidence="1">ATPase dynein-related AAA domain-containing protein</fullName>
    </recommendedName>
</protein>
<dbReference type="GO" id="GO:0005524">
    <property type="term" value="F:ATP binding"/>
    <property type="evidence" value="ECO:0007669"/>
    <property type="project" value="InterPro"/>
</dbReference>
<dbReference type="SUPFAM" id="SSF52540">
    <property type="entry name" value="P-loop containing nucleoside triphosphate hydrolases"/>
    <property type="match status" value="1"/>
</dbReference>
<organism evidence="2">
    <name type="scientific">marine sediment metagenome</name>
    <dbReference type="NCBI Taxonomy" id="412755"/>
    <lineage>
        <taxon>unclassified sequences</taxon>
        <taxon>metagenomes</taxon>
        <taxon>ecological metagenomes</taxon>
    </lineage>
</organism>
<dbReference type="InterPro" id="IPR011704">
    <property type="entry name" value="ATPase_dyneun-rel_AAA"/>
</dbReference>
<accession>X1RP11</accession>
<name>X1RP11_9ZZZZ</name>
<dbReference type="GO" id="GO:0016887">
    <property type="term" value="F:ATP hydrolysis activity"/>
    <property type="evidence" value="ECO:0007669"/>
    <property type="project" value="InterPro"/>
</dbReference>
<dbReference type="Pfam" id="PF07728">
    <property type="entry name" value="AAA_5"/>
    <property type="match status" value="1"/>
</dbReference>
<evidence type="ECO:0000313" key="2">
    <source>
        <dbReference type="EMBL" id="GAI57269.1"/>
    </source>
</evidence>
<dbReference type="Gene3D" id="3.40.50.300">
    <property type="entry name" value="P-loop containing nucleotide triphosphate hydrolases"/>
    <property type="match status" value="1"/>
</dbReference>
<dbReference type="InterPro" id="IPR027417">
    <property type="entry name" value="P-loop_NTPase"/>
</dbReference>
<sequence length="173" mass="19735">CCFHPAYGYEDFLEGYRPDSSGGSMIFNLKDGIFKRICEDAAANSQYNYYMIIDEINRGDIPKIFGELLTVLEKDKRGRQITLSLSGRTFEVPRNVYIIGTMNTADRSIALLDTALRRRFGFIELMPDISLLSDVNIEGIPLGPWLRELNRRVCEHIGRDSRNLHSNILGARE</sequence>
<comment type="caution">
    <text evidence="2">The sequence shown here is derived from an EMBL/GenBank/DDBJ whole genome shotgun (WGS) entry which is preliminary data.</text>
</comment>
<feature type="non-terminal residue" evidence="2">
    <location>
        <position position="1"/>
    </location>
</feature>
<dbReference type="AlphaFoldDB" id="X1RP11"/>
<proteinExistence type="predicted"/>
<gene>
    <name evidence="2" type="ORF">S06H3_60481</name>
</gene>
<dbReference type="PANTHER" id="PTHR37291">
    <property type="entry name" value="5-METHYLCYTOSINE-SPECIFIC RESTRICTION ENZYME B"/>
    <property type="match status" value="1"/>
</dbReference>
<dbReference type="EMBL" id="BARV01039460">
    <property type="protein sequence ID" value="GAI57269.1"/>
    <property type="molecule type" value="Genomic_DNA"/>
</dbReference>
<dbReference type="InterPro" id="IPR052934">
    <property type="entry name" value="Methyl-DNA_Rec/Restrict_Enz"/>
</dbReference>